<gene>
    <name evidence="3" type="ORF">C1SCF055_LOCUS32589</name>
</gene>
<dbReference type="OrthoDB" id="423873at2759"/>
<evidence type="ECO:0000313" key="5">
    <source>
        <dbReference type="EMBL" id="CAL4794309.1"/>
    </source>
</evidence>
<reference evidence="4" key="2">
    <citation type="submission" date="2024-04" db="EMBL/GenBank/DDBJ databases">
        <authorList>
            <person name="Chen Y."/>
            <person name="Shah S."/>
            <person name="Dougan E. K."/>
            <person name="Thang M."/>
            <person name="Chan C."/>
        </authorList>
    </citation>
    <scope>NUCLEOTIDE SEQUENCE [LARGE SCALE GENOMIC DNA]</scope>
</reference>
<feature type="region of interest" description="Disordered" evidence="1">
    <location>
        <begin position="573"/>
        <end position="596"/>
    </location>
</feature>
<sequence length="637" mass="70752">MDDCYSTGKSLVSGIHVQKTVAIKNVRLGVLQCVLKVAAGIWAVILMFSMRAYDSYAVPSISILEAWQEPPLSVPTGDLIYCTNPAHFHYVFNDDYIYNMSGCEHLPFGEEYTKRGNSLFFPTSIDDVYVWTFGANECDASNASAQAFCNEKGGMLRTLGIAQSGAACECLLRHSFFAVHPEGRRLFFSHGFEVSNLGALGYGRMRGSTRLDKNQYTNFGNGNYGDHWQDLHDEGILTIIQDHSGKSCSLGGSSRFSPAAARQGIGGLLSEWMACAGVDLQLADEKIRSRHRLEQTAPVARLTGLELHVQLQYYNVHPEVDFVGVVCYARISAIQLWNSENSVSYTQLSGDMGRSSYRSRLQRGTEFRFVGHGRIEFLDFILLTTAISNMFTIMSIPAFLVGLLALYCLGPLSSIYFAAANTSVNVADDCKAAVTRLITSEAAMNSIDANSIDAKGITKDHVRDFLARLLKNHIGPKLRKRFRLSEHNQGEGDLQSEELERLVEFVMESIHKDDDDSTVDAEKYLKLHHRNDPVQLADIVHLFDLGRAQGPLESFFQDRETFRRHNFAKEKAAQNAYGSKVSSNDKGSPAQQTLDEGIPTSVVVNTSFQVAEPQLVRPARVWKKGHCAALLAKRQLE</sequence>
<evidence type="ECO:0000256" key="1">
    <source>
        <dbReference type="SAM" id="MobiDB-lite"/>
    </source>
</evidence>
<feature type="transmembrane region" description="Helical" evidence="2">
    <location>
        <begin position="29"/>
        <end position="48"/>
    </location>
</feature>
<evidence type="ECO:0000313" key="6">
    <source>
        <dbReference type="Proteomes" id="UP001152797"/>
    </source>
</evidence>
<feature type="compositionally biased region" description="Polar residues" evidence="1">
    <location>
        <begin position="576"/>
        <end position="594"/>
    </location>
</feature>
<proteinExistence type="predicted"/>
<evidence type="ECO:0000313" key="4">
    <source>
        <dbReference type="EMBL" id="CAL1160372.1"/>
    </source>
</evidence>
<keyword evidence="6" id="KW-1185">Reference proteome</keyword>
<dbReference type="Proteomes" id="UP001152797">
    <property type="component" value="Unassembled WGS sequence"/>
</dbReference>
<dbReference type="EMBL" id="CAMXCT030003946">
    <property type="protein sequence ID" value="CAL4794309.1"/>
    <property type="molecule type" value="Genomic_DNA"/>
</dbReference>
<comment type="caution">
    <text evidence="3">The sequence shown here is derived from an EMBL/GenBank/DDBJ whole genome shotgun (WGS) entry which is preliminary data.</text>
</comment>
<name>A0A9P1DC10_9DINO</name>
<keyword evidence="2" id="KW-0472">Membrane</keyword>
<dbReference type="EMBL" id="CAMXCT020003946">
    <property type="protein sequence ID" value="CAL1160372.1"/>
    <property type="molecule type" value="Genomic_DNA"/>
</dbReference>
<evidence type="ECO:0000256" key="2">
    <source>
        <dbReference type="SAM" id="Phobius"/>
    </source>
</evidence>
<keyword evidence="2" id="KW-0812">Transmembrane</keyword>
<reference evidence="3" key="1">
    <citation type="submission" date="2022-10" db="EMBL/GenBank/DDBJ databases">
        <authorList>
            <person name="Chen Y."/>
            <person name="Dougan E. K."/>
            <person name="Chan C."/>
            <person name="Rhodes N."/>
            <person name="Thang M."/>
        </authorList>
    </citation>
    <scope>NUCLEOTIDE SEQUENCE</scope>
</reference>
<protein>
    <submittedName>
        <fullName evidence="5">E3 ubiquitin-protein ligase HERC1</fullName>
    </submittedName>
</protein>
<dbReference type="AlphaFoldDB" id="A0A9P1DC10"/>
<dbReference type="EMBL" id="CAMXCT010003946">
    <property type="protein sequence ID" value="CAI4006997.1"/>
    <property type="molecule type" value="Genomic_DNA"/>
</dbReference>
<keyword evidence="2" id="KW-1133">Transmembrane helix</keyword>
<organism evidence="3">
    <name type="scientific">Cladocopium goreaui</name>
    <dbReference type="NCBI Taxonomy" id="2562237"/>
    <lineage>
        <taxon>Eukaryota</taxon>
        <taxon>Sar</taxon>
        <taxon>Alveolata</taxon>
        <taxon>Dinophyceae</taxon>
        <taxon>Suessiales</taxon>
        <taxon>Symbiodiniaceae</taxon>
        <taxon>Cladocopium</taxon>
    </lineage>
</organism>
<feature type="transmembrane region" description="Helical" evidence="2">
    <location>
        <begin position="377"/>
        <end position="407"/>
    </location>
</feature>
<accession>A0A9P1DC10</accession>
<evidence type="ECO:0000313" key="3">
    <source>
        <dbReference type="EMBL" id="CAI4006997.1"/>
    </source>
</evidence>